<dbReference type="AlphaFoldDB" id="A0A5Q2RBT6"/>
<protein>
    <recommendedName>
        <fullName evidence="2">Antitoxin</fullName>
    </recommendedName>
</protein>
<dbReference type="KEGG" id="atq:GH723_04050"/>
<keyword evidence="4" id="KW-1185">Reference proteome</keyword>
<dbReference type="RefSeq" id="WP_153758445.1">
    <property type="nucleotide sequence ID" value="NZ_CP045851.1"/>
</dbReference>
<dbReference type="PANTHER" id="PTHR35377">
    <property type="entry name" value="ANTITOXIN VAPB49-RELATED-RELATED"/>
    <property type="match status" value="1"/>
</dbReference>
<dbReference type="InterPro" id="IPR051416">
    <property type="entry name" value="phD-YefM_TA_antitoxins"/>
</dbReference>
<dbReference type="Proteomes" id="UP000334019">
    <property type="component" value="Chromosome"/>
</dbReference>
<sequence>MDVAIRELKAKLSAYVQRAAAGERITVTDRGKPVAVLGPPIGQVDLDAAAAAGWLTPATSEGLGPVRRHRAVRSVLEVLDEDRSE</sequence>
<organism evidence="3 4">
    <name type="scientific">Actinomarinicola tropica</name>
    <dbReference type="NCBI Taxonomy" id="2789776"/>
    <lineage>
        <taxon>Bacteria</taxon>
        <taxon>Bacillati</taxon>
        <taxon>Actinomycetota</taxon>
        <taxon>Acidimicrobiia</taxon>
        <taxon>Acidimicrobiales</taxon>
        <taxon>Iamiaceae</taxon>
        <taxon>Actinomarinicola</taxon>
    </lineage>
</organism>
<name>A0A5Q2RBT6_9ACTN</name>
<dbReference type="GO" id="GO:0097351">
    <property type="term" value="F:toxin sequestering activity"/>
    <property type="evidence" value="ECO:0007669"/>
    <property type="project" value="TreeGrafter"/>
</dbReference>
<dbReference type="Gene3D" id="3.40.1620.10">
    <property type="entry name" value="YefM-like domain"/>
    <property type="match status" value="1"/>
</dbReference>
<gene>
    <name evidence="3" type="ORF">GH723_04050</name>
</gene>
<proteinExistence type="inferred from homology"/>
<evidence type="ECO:0000256" key="2">
    <source>
        <dbReference type="RuleBase" id="RU362080"/>
    </source>
</evidence>
<dbReference type="InterPro" id="IPR006442">
    <property type="entry name" value="Antitoxin_Phd/YefM"/>
</dbReference>
<reference evidence="3 4" key="1">
    <citation type="submission" date="2019-11" db="EMBL/GenBank/DDBJ databases">
        <authorList>
            <person name="He Y."/>
        </authorList>
    </citation>
    <scope>NUCLEOTIDE SEQUENCE [LARGE SCALE GENOMIC DNA]</scope>
    <source>
        <strain evidence="3 4">SCSIO 58843</strain>
    </source>
</reference>
<dbReference type="PANTHER" id="PTHR35377:SF5">
    <property type="entry name" value="ANTITOXIN VAPB46"/>
    <property type="match status" value="1"/>
</dbReference>
<comment type="similarity">
    <text evidence="1 2">Belongs to the phD/YefM antitoxin family.</text>
</comment>
<evidence type="ECO:0000313" key="3">
    <source>
        <dbReference type="EMBL" id="QGG94339.1"/>
    </source>
</evidence>
<dbReference type="SUPFAM" id="SSF143120">
    <property type="entry name" value="YefM-like"/>
    <property type="match status" value="1"/>
</dbReference>
<dbReference type="Pfam" id="PF02604">
    <property type="entry name" value="PhdYeFM_antitox"/>
    <property type="match status" value="1"/>
</dbReference>
<evidence type="ECO:0000313" key="4">
    <source>
        <dbReference type="Proteomes" id="UP000334019"/>
    </source>
</evidence>
<evidence type="ECO:0000256" key="1">
    <source>
        <dbReference type="ARBA" id="ARBA00009981"/>
    </source>
</evidence>
<dbReference type="NCBIfam" id="TIGR01552">
    <property type="entry name" value="phd_fam"/>
    <property type="match status" value="1"/>
</dbReference>
<accession>A0A5Q2RBT6</accession>
<comment type="function">
    <text evidence="2">Antitoxin component of a type II toxin-antitoxin (TA) system.</text>
</comment>
<dbReference type="InterPro" id="IPR036165">
    <property type="entry name" value="YefM-like_sf"/>
</dbReference>
<dbReference type="EMBL" id="CP045851">
    <property type="protein sequence ID" value="QGG94339.1"/>
    <property type="molecule type" value="Genomic_DNA"/>
</dbReference>